<comment type="caution">
    <text evidence="2">The sequence shown here is derived from an EMBL/GenBank/DDBJ whole genome shotgun (WGS) entry which is preliminary data.</text>
</comment>
<sequence length="466" mass="53555">MTDVRNIVDRLFDLYLIQNYHYLIQLKDGTYVTVNRRSRPLRAHHLNNHLRGRQPIGTFSGEFLTKFVCFDVDYRNPTVAKWVVYKLADTLGAGGFNDFATSFSGGKGYHVELFFDKAISIDAARKFFEYTIDRAGIRETEGGEVEYRPSSTQGVKLPLSVHQKTGSYCGFANITESLRVMSREESIDFLFTIKKTDHAAVLAVIAEEHAYDSRVAADMENAIGRHKPLAIYDQSESYTMARAAERYFKGLTGPGQRHKSFLLLARLMNHNGVDRADAFRAIWEWFEWQDTRLYTSVRAACLTDLRECVDHVYDNNKTLLIEVRDLTVTFEEIDTIIRRCPQKNQKALTYAMLIHSKRLACESGIFYMTFKQMEEAVGINESTARRQVTQLERLGVIDIISRNQAQKGTFKKKPNFYRMTFGGGLDERTLSVSEGKSLAECVRFFYSEHEIRDLLPRRQREALLAV</sequence>
<proteinExistence type="predicted"/>
<gene>
    <name evidence="2" type="ORF">DFP98_10346</name>
</gene>
<dbReference type="EMBL" id="QRDZ01000003">
    <property type="protein sequence ID" value="RED86195.1"/>
    <property type="molecule type" value="Genomic_DNA"/>
</dbReference>
<protein>
    <recommendedName>
        <fullName evidence="1">TOTE conflict system primase domain-containing protein</fullName>
    </recommendedName>
</protein>
<name>A0A3D9KIC7_9BACL</name>
<dbReference type="SUPFAM" id="SSF56747">
    <property type="entry name" value="Prim-pol domain"/>
    <property type="match status" value="1"/>
</dbReference>
<evidence type="ECO:0000313" key="2">
    <source>
        <dbReference type="EMBL" id="RED86195.1"/>
    </source>
</evidence>
<evidence type="ECO:0000313" key="3">
    <source>
        <dbReference type="Proteomes" id="UP000256977"/>
    </source>
</evidence>
<organism evidence="2 3">
    <name type="scientific">Cohnella phaseoli</name>
    <dbReference type="NCBI Taxonomy" id="456490"/>
    <lineage>
        <taxon>Bacteria</taxon>
        <taxon>Bacillati</taxon>
        <taxon>Bacillota</taxon>
        <taxon>Bacilli</taxon>
        <taxon>Bacillales</taxon>
        <taxon>Paenibacillaceae</taxon>
        <taxon>Cohnella</taxon>
    </lineage>
</organism>
<keyword evidence="3" id="KW-1185">Reference proteome</keyword>
<dbReference type="OrthoDB" id="2453150at2"/>
<dbReference type="InterPro" id="IPR054347">
    <property type="entry name" value="TOTE_primase"/>
</dbReference>
<dbReference type="AlphaFoldDB" id="A0A3D9KIC7"/>
<dbReference type="Proteomes" id="UP000256977">
    <property type="component" value="Unassembled WGS sequence"/>
</dbReference>
<reference evidence="2 3" key="1">
    <citation type="submission" date="2018-07" db="EMBL/GenBank/DDBJ databases">
        <title>Genomic Encyclopedia of Type Strains, Phase III (KMG-III): the genomes of soil and plant-associated and newly described type strains.</title>
        <authorList>
            <person name="Whitman W."/>
        </authorList>
    </citation>
    <scope>NUCLEOTIDE SEQUENCE [LARGE SCALE GENOMIC DNA]</scope>
    <source>
        <strain evidence="2 3">CECT 7287</strain>
    </source>
</reference>
<dbReference type="Pfam" id="PF22548">
    <property type="entry name" value="AEP-TOTE"/>
    <property type="match status" value="1"/>
</dbReference>
<dbReference type="RefSeq" id="WP_116059338.1">
    <property type="nucleotide sequence ID" value="NZ_QRDZ01000003.1"/>
</dbReference>
<feature type="domain" description="TOTE conflict system primase" evidence="1">
    <location>
        <begin position="34"/>
        <end position="173"/>
    </location>
</feature>
<accession>A0A3D9KIC7</accession>
<evidence type="ECO:0000259" key="1">
    <source>
        <dbReference type="Pfam" id="PF22548"/>
    </source>
</evidence>